<proteinExistence type="predicted"/>
<reference evidence="1 2" key="1">
    <citation type="submission" date="2017-12" db="EMBL/GenBank/DDBJ databases">
        <title>Kangiella profundi FT102 completed genome.</title>
        <authorList>
            <person name="Xu J."/>
            <person name="Wang J."/>
            <person name="Lu Y."/>
        </authorList>
    </citation>
    <scope>NUCLEOTIDE SEQUENCE [LARGE SCALE GENOMIC DNA]</scope>
    <source>
        <strain evidence="1 2">FT102</strain>
    </source>
</reference>
<accession>A0A2K9ADF6</accession>
<evidence type="ECO:0000313" key="2">
    <source>
        <dbReference type="Proteomes" id="UP000232693"/>
    </source>
</evidence>
<evidence type="ECO:0000313" key="1">
    <source>
        <dbReference type="EMBL" id="AUD78426.1"/>
    </source>
</evidence>
<dbReference type="AlphaFoldDB" id="A0A2K9ADF6"/>
<sequence>MIQKSVIKLSLIGLIMSASLSGCSTAQPAEIDSKLTAWQGAEIETLIQTWGLPTGEQQVNDLTYAEWNTRDIKNKPSMRVGVGGFGGNFFGSIGTTLFGGREEVHCRVQVGYNQEGRVVTTNWTGDPEACDAAIPERQS</sequence>
<name>A0A2K9ADF6_9GAMM</name>
<dbReference type="Proteomes" id="UP000232693">
    <property type="component" value="Chromosome"/>
</dbReference>
<dbReference type="RefSeq" id="WP_106646297.1">
    <property type="nucleotide sequence ID" value="NZ_CP025120.1"/>
</dbReference>
<protein>
    <submittedName>
        <fullName evidence="1">Uncharacterized protein</fullName>
    </submittedName>
</protein>
<organism evidence="1 2">
    <name type="scientific">Kangiella profundi</name>
    <dbReference type="NCBI Taxonomy" id="1561924"/>
    <lineage>
        <taxon>Bacteria</taxon>
        <taxon>Pseudomonadati</taxon>
        <taxon>Pseudomonadota</taxon>
        <taxon>Gammaproteobacteria</taxon>
        <taxon>Kangiellales</taxon>
        <taxon>Kangiellaceae</taxon>
        <taxon>Kangiella</taxon>
    </lineage>
</organism>
<dbReference type="OrthoDB" id="6197225at2"/>
<dbReference type="KEGG" id="kpd:CW740_03835"/>
<keyword evidence="2" id="KW-1185">Reference proteome</keyword>
<dbReference type="PROSITE" id="PS51257">
    <property type="entry name" value="PROKAR_LIPOPROTEIN"/>
    <property type="match status" value="1"/>
</dbReference>
<dbReference type="EMBL" id="CP025120">
    <property type="protein sequence ID" value="AUD78426.1"/>
    <property type="molecule type" value="Genomic_DNA"/>
</dbReference>
<gene>
    <name evidence="1" type="ORF">CW740_03835</name>
</gene>